<protein>
    <submittedName>
        <fullName evidence="2">Uncharacterized protein</fullName>
    </submittedName>
</protein>
<organism evidence="2 3">
    <name type="scientific">Phanerochaete sordida</name>
    <dbReference type="NCBI Taxonomy" id="48140"/>
    <lineage>
        <taxon>Eukaryota</taxon>
        <taxon>Fungi</taxon>
        <taxon>Dikarya</taxon>
        <taxon>Basidiomycota</taxon>
        <taxon>Agaricomycotina</taxon>
        <taxon>Agaricomycetes</taxon>
        <taxon>Polyporales</taxon>
        <taxon>Phanerochaetaceae</taxon>
        <taxon>Phanerochaete</taxon>
    </lineage>
</organism>
<evidence type="ECO:0000313" key="2">
    <source>
        <dbReference type="EMBL" id="GJE86966.1"/>
    </source>
</evidence>
<reference evidence="2 3" key="1">
    <citation type="submission" date="2021-08" db="EMBL/GenBank/DDBJ databases">
        <title>Draft Genome Sequence of Phanerochaete sordida strain YK-624.</title>
        <authorList>
            <person name="Mori T."/>
            <person name="Dohra H."/>
            <person name="Suzuki T."/>
            <person name="Kawagishi H."/>
            <person name="Hirai H."/>
        </authorList>
    </citation>
    <scope>NUCLEOTIDE SEQUENCE [LARGE SCALE GENOMIC DNA]</scope>
    <source>
        <strain evidence="2 3">YK-624</strain>
    </source>
</reference>
<dbReference type="AlphaFoldDB" id="A0A9P3L980"/>
<name>A0A9P3L980_9APHY</name>
<sequence length="236" mass="27179">MRHASTNDSTSTLTRNANDKRDSGFASIYTPSPKRSIDDLQSLHSTEYDNGLWFNDPTKRTMEPEPLLVLDGLIHVPQRVYIPHKSNANFTKIPDNSQGAPAFAAKWEQHPATQSGTIGQKIQLRLEWPGYSSQYTSLNFRDFKKKSGPVAWEKFFERVTGAIRKMMQELEELKFNPEWSAWRVGKGYISPEDVVLLSIEHRSKGSWQPELYVRSRRDVHHPPLRHPTHPQYALQP</sequence>
<dbReference type="OrthoDB" id="2735520at2759"/>
<evidence type="ECO:0000313" key="3">
    <source>
        <dbReference type="Proteomes" id="UP000703269"/>
    </source>
</evidence>
<gene>
    <name evidence="2" type="ORF">PsYK624_030490</name>
</gene>
<dbReference type="Proteomes" id="UP000703269">
    <property type="component" value="Unassembled WGS sequence"/>
</dbReference>
<dbReference type="EMBL" id="BPQB01000005">
    <property type="protein sequence ID" value="GJE86966.1"/>
    <property type="molecule type" value="Genomic_DNA"/>
</dbReference>
<feature type="compositionally biased region" description="Polar residues" evidence="1">
    <location>
        <begin position="1"/>
        <end position="16"/>
    </location>
</feature>
<comment type="caution">
    <text evidence="2">The sequence shown here is derived from an EMBL/GenBank/DDBJ whole genome shotgun (WGS) entry which is preliminary data.</text>
</comment>
<evidence type="ECO:0000256" key="1">
    <source>
        <dbReference type="SAM" id="MobiDB-lite"/>
    </source>
</evidence>
<feature type="region of interest" description="Disordered" evidence="1">
    <location>
        <begin position="1"/>
        <end position="32"/>
    </location>
</feature>
<accession>A0A9P3L980</accession>
<proteinExistence type="predicted"/>
<keyword evidence="3" id="KW-1185">Reference proteome</keyword>